<comment type="caution">
    <text evidence="1">The sequence shown here is derived from an EMBL/GenBank/DDBJ whole genome shotgun (WGS) entry which is preliminary data.</text>
</comment>
<proteinExistence type="predicted"/>
<dbReference type="AlphaFoldDB" id="A0AAN7LDK3"/>
<organism evidence="1 2">
    <name type="scientific">Trapa natans</name>
    <name type="common">Water chestnut</name>
    <dbReference type="NCBI Taxonomy" id="22666"/>
    <lineage>
        <taxon>Eukaryota</taxon>
        <taxon>Viridiplantae</taxon>
        <taxon>Streptophyta</taxon>
        <taxon>Embryophyta</taxon>
        <taxon>Tracheophyta</taxon>
        <taxon>Spermatophyta</taxon>
        <taxon>Magnoliopsida</taxon>
        <taxon>eudicotyledons</taxon>
        <taxon>Gunneridae</taxon>
        <taxon>Pentapetalae</taxon>
        <taxon>rosids</taxon>
        <taxon>malvids</taxon>
        <taxon>Myrtales</taxon>
        <taxon>Lythraceae</taxon>
        <taxon>Trapa</taxon>
    </lineage>
</organism>
<dbReference type="EMBL" id="JAXQNO010000017">
    <property type="protein sequence ID" value="KAK4778971.1"/>
    <property type="molecule type" value="Genomic_DNA"/>
</dbReference>
<sequence length="231" mass="24913">MRPFAPTLSPCGTLIVIPIPGQSKNGSCSYRSLASSRSLPPSGGYISCMILLKGNTVSWSSLWKRKTGGEEKWLDDWVLCRIYKKNSSSSSHKPLVISATAAISGKEHSYVSSSSSSSLDDMLALPPMDIDRFFAHPQMDSMKAEQQPQEEKPCLQGRLGSGGFDWATLAGISSQTQLSNYVNNDALYAPANCNLAATQVRRLAGCPVVDEEVQSGLRGGARQNLGVFHRG</sequence>
<reference evidence="1 2" key="1">
    <citation type="journal article" date="2023" name="Hortic Res">
        <title>Pangenome of water caltrop reveals structural variations and asymmetric subgenome divergence after allopolyploidization.</title>
        <authorList>
            <person name="Zhang X."/>
            <person name="Chen Y."/>
            <person name="Wang L."/>
            <person name="Yuan Y."/>
            <person name="Fang M."/>
            <person name="Shi L."/>
            <person name="Lu R."/>
            <person name="Comes H.P."/>
            <person name="Ma Y."/>
            <person name="Chen Y."/>
            <person name="Huang G."/>
            <person name="Zhou Y."/>
            <person name="Zheng Z."/>
            <person name="Qiu Y."/>
        </authorList>
    </citation>
    <scope>NUCLEOTIDE SEQUENCE [LARGE SCALE GENOMIC DNA]</scope>
    <source>
        <strain evidence="1">F231</strain>
    </source>
</reference>
<name>A0AAN7LDK3_TRANT</name>
<evidence type="ECO:0000313" key="2">
    <source>
        <dbReference type="Proteomes" id="UP001346149"/>
    </source>
</evidence>
<gene>
    <name evidence="1" type="ORF">SAY86_006499</name>
</gene>
<evidence type="ECO:0000313" key="1">
    <source>
        <dbReference type="EMBL" id="KAK4778971.1"/>
    </source>
</evidence>
<dbReference type="Proteomes" id="UP001346149">
    <property type="component" value="Unassembled WGS sequence"/>
</dbReference>
<accession>A0AAN7LDK3</accession>
<protein>
    <recommendedName>
        <fullName evidence="3">NAC domain-containing protein</fullName>
    </recommendedName>
</protein>
<keyword evidence="2" id="KW-1185">Reference proteome</keyword>
<evidence type="ECO:0008006" key="3">
    <source>
        <dbReference type="Google" id="ProtNLM"/>
    </source>
</evidence>